<dbReference type="InterPro" id="IPR001304">
    <property type="entry name" value="C-type_lectin-like"/>
</dbReference>
<proteinExistence type="predicted"/>
<evidence type="ECO:0000259" key="2">
    <source>
        <dbReference type="PROSITE" id="PS50041"/>
    </source>
</evidence>
<dbReference type="InterPro" id="IPR016187">
    <property type="entry name" value="CTDL_fold"/>
</dbReference>
<dbReference type="Pfam" id="PF00059">
    <property type="entry name" value="Lectin_C"/>
    <property type="match status" value="1"/>
</dbReference>
<evidence type="ECO:0000313" key="4">
    <source>
        <dbReference type="Proteomes" id="UP000694700"/>
    </source>
</evidence>
<dbReference type="SMART" id="SM00034">
    <property type="entry name" value="CLECT"/>
    <property type="match status" value="1"/>
</dbReference>
<dbReference type="Gene3D" id="3.10.100.10">
    <property type="entry name" value="Mannose-Binding Protein A, subunit A"/>
    <property type="match status" value="1"/>
</dbReference>
<dbReference type="PANTHER" id="PTHR45784">
    <property type="entry name" value="C-TYPE LECTIN DOMAIN FAMILY 20 MEMBER A-RELATED"/>
    <property type="match status" value="1"/>
</dbReference>
<feature type="domain" description="C-type lectin" evidence="2">
    <location>
        <begin position="29"/>
        <end position="150"/>
    </location>
</feature>
<dbReference type="InterPro" id="IPR016186">
    <property type="entry name" value="C-type_lectin-like/link_sf"/>
</dbReference>
<dbReference type="Ensembl" id="ENSCCRT00015029694.1">
    <property type="protein sequence ID" value="ENSCCRP00015028679.1"/>
    <property type="gene ID" value="ENSCCRG00015012099.1"/>
</dbReference>
<accession>A0A8C1TX64</accession>
<keyword evidence="1" id="KW-0732">Signal</keyword>
<protein>
    <recommendedName>
        <fullName evidence="2">C-type lectin domain-containing protein</fullName>
    </recommendedName>
</protein>
<dbReference type="CDD" id="cd00037">
    <property type="entry name" value="CLECT"/>
    <property type="match status" value="1"/>
</dbReference>
<evidence type="ECO:0000256" key="1">
    <source>
        <dbReference type="SAM" id="SignalP"/>
    </source>
</evidence>
<dbReference type="PROSITE" id="PS50041">
    <property type="entry name" value="C_TYPE_LECTIN_2"/>
    <property type="match status" value="1"/>
</dbReference>
<reference evidence="3" key="1">
    <citation type="submission" date="2025-08" db="UniProtKB">
        <authorList>
            <consortium name="Ensembl"/>
        </authorList>
    </citation>
    <scope>IDENTIFICATION</scope>
</reference>
<sequence>LPTEEMKIFWVALFLSAHCELTLTLNRKHIFINNAKTWSDAQKFCRENYADLSIIDSQVELLRFKNDSKNQRADSTQSWIGLSKPSANGTWVWNDGSDEISMTWRIGQPDSPNTAFCGKSLGGELYDYDCAIFCYKWNRDCSEKLNFVCYKRSG</sequence>
<name>A0A8C1TX64_CYPCA</name>
<dbReference type="SUPFAM" id="SSF56436">
    <property type="entry name" value="C-type lectin-like"/>
    <property type="match status" value="1"/>
</dbReference>
<dbReference type="PANTHER" id="PTHR45784:SF3">
    <property type="entry name" value="C-TYPE LECTIN DOMAIN FAMILY 4 MEMBER K-LIKE-RELATED"/>
    <property type="match status" value="1"/>
</dbReference>
<feature type="signal peptide" evidence="1">
    <location>
        <begin position="1"/>
        <end position="24"/>
    </location>
</feature>
<evidence type="ECO:0000313" key="3">
    <source>
        <dbReference type="Ensembl" id="ENSCCRP00015028679.1"/>
    </source>
</evidence>
<organism evidence="3 4">
    <name type="scientific">Cyprinus carpio</name>
    <name type="common">Common carp</name>
    <dbReference type="NCBI Taxonomy" id="7962"/>
    <lineage>
        <taxon>Eukaryota</taxon>
        <taxon>Metazoa</taxon>
        <taxon>Chordata</taxon>
        <taxon>Craniata</taxon>
        <taxon>Vertebrata</taxon>
        <taxon>Euteleostomi</taxon>
        <taxon>Actinopterygii</taxon>
        <taxon>Neopterygii</taxon>
        <taxon>Teleostei</taxon>
        <taxon>Ostariophysi</taxon>
        <taxon>Cypriniformes</taxon>
        <taxon>Cyprinidae</taxon>
        <taxon>Cyprininae</taxon>
        <taxon>Cyprinus</taxon>
    </lineage>
</organism>
<dbReference type="AlphaFoldDB" id="A0A8C1TX64"/>
<feature type="chain" id="PRO_5034605975" description="C-type lectin domain-containing protein" evidence="1">
    <location>
        <begin position="25"/>
        <end position="154"/>
    </location>
</feature>
<dbReference type="Proteomes" id="UP000694700">
    <property type="component" value="Unplaced"/>
</dbReference>